<dbReference type="EMBL" id="JAVRFH010000004">
    <property type="protein sequence ID" value="MDT0609616.1"/>
    <property type="molecule type" value="Genomic_DNA"/>
</dbReference>
<accession>A0ABU3AL52</accession>
<reference evidence="1" key="1">
    <citation type="submission" date="2024-05" db="EMBL/GenBank/DDBJ databases">
        <title>30 novel species of actinomycetes from the DSMZ collection.</title>
        <authorList>
            <person name="Nouioui I."/>
        </authorList>
    </citation>
    <scope>NUCLEOTIDE SEQUENCE</scope>
    <source>
        <strain evidence="1">DSM 40712</strain>
    </source>
</reference>
<evidence type="ECO:0000313" key="2">
    <source>
        <dbReference type="Proteomes" id="UP001180724"/>
    </source>
</evidence>
<evidence type="ECO:0000313" key="1">
    <source>
        <dbReference type="EMBL" id="MDT0609616.1"/>
    </source>
</evidence>
<sequence>MATTSAATARALGHRCGRRLAESLAESPRLHVSRLTKRHARQAERDILEWLCTLLDGRPSGLALIHTSRGVLWYRLTAEGPDLEPLAPDSAVRQALSASPAEIELLLTPAKLAAYAAYQHWCYPDPHCRPAWLPSELPWADKYLTLDITA</sequence>
<comment type="caution">
    <text evidence="1">The sequence shown here is derived from an EMBL/GenBank/DDBJ whole genome shotgun (WGS) entry which is preliminary data.</text>
</comment>
<gene>
    <name evidence="1" type="ORF">RM812_05130</name>
</gene>
<organism evidence="1 2">
    <name type="scientific">Streptomyces lancefieldiae</name>
    <dbReference type="NCBI Taxonomy" id="3075520"/>
    <lineage>
        <taxon>Bacteria</taxon>
        <taxon>Bacillati</taxon>
        <taxon>Actinomycetota</taxon>
        <taxon>Actinomycetes</taxon>
        <taxon>Kitasatosporales</taxon>
        <taxon>Streptomycetaceae</taxon>
        <taxon>Streptomyces</taxon>
    </lineage>
</organism>
<name>A0ABU3AL52_9ACTN</name>
<protein>
    <submittedName>
        <fullName evidence="1">Uncharacterized protein</fullName>
    </submittedName>
</protein>
<proteinExistence type="predicted"/>
<dbReference type="RefSeq" id="WP_311571186.1">
    <property type="nucleotide sequence ID" value="NZ_JAVRFH010000004.1"/>
</dbReference>
<dbReference type="Proteomes" id="UP001180724">
    <property type="component" value="Unassembled WGS sequence"/>
</dbReference>
<keyword evidence="2" id="KW-1185">Reference proteome</keyword>